<dbReference type="PATRIC" id="fig|1619026.3.peg.116"/>
<dbReference type="AlphaFoldDB" id="A0A0G1L3F6"/>
<reference evidence="18 19" key="1">
    <citation type="journal article" date="2015" name="Nature">
        <title>rRNA introns, odd ribosomes, and small enigmatic genomes across a large radiation of phyla.</title>
        <authorList>
            <person name="Brown C.T."/>
            <person name="Hug L.A."/>
            <person name="Thomas B.C."/>
            <person name="Sharon I."/>
            <person name="Castelle C.J."/>
            <person name="Singh A."/>
            <person name="Wilkins M.J."/>
            <person name="Williams K.H."/>
            <person name="Banfield J.F."/>
        </authorList>
    </citation>
    <scope>NUCLEOTIDE SEQUENCE [LARGE SCALE GENOMIC DNA]</scope>
</reference>
<evidence type="ECO:0000256" key="14">
    <source>
        <dbReference type="ARBA" id="ARBA00023316"/>
    </source>
</evidence>
<dbReference type="SUPFAM" id="SSF56176">
    <property type="entry name" value="FAD-binding/transporter-associated domain-like"/>
    <property type="match status" value="1"/>
</dbReference>
<protein>
    <recommendedName>
        <fullName evidence="16">UDP-N-acetylenolpyruvoylglucosamine reductase</fullName>
        <ecNumber evidence="16">1.3.1.98</ecNumber>
    </recommendedName>
    <alternativeName>
        <fullName evidence="16">UDP-N-acetylmuramate dehydrogenase</fullName>
    </alternativeName>
</protein>
<evidence type="ECO:0000256" key="2">
    <source>
        <dbReference type="ARBA" id="ARBA00003921"/>
    </source>
</evidence>
<dbReference type="InterPro" id="IPR011601">
    <property type="entry name" value="MurB_C"/>
</dbReference>
<dbReference type="Pfam" id="PF01565">
    <property type="entry name" value="FAD_binding_4"/>
    <property type="match status" value="1"/>
</dbReference>
<dbReference type="GO" id="GO:0009252">
    <property type="term" value="P:peptidoglycan biosynthetic process"/>
    <property type="evidence" value="ECO:0007669"/>
    <property type="project" value="UniProtKB-UniRule"/>
</dbReference>
<name>A0A0G1L3F6_9BACT</name>
<comment type="cofactor">
    <cofactor evidence="1 16">
        <name>FAD</name>
        <dbReference type="ChEBI" id="CHEBI:57692"/>
    </cofactor>
</comment>
<evidence type="ECO:0000256" key="16">
    <source>
        <dbReference type="HAMAP-Rule" id="MF_00037"/>
    </source>
</evidence>
<evidence type="ECO:0000256" key="8">
    <source>
        <dbReference type="ARBA" id="ARBA00022827"/>
    </source>
</evidence>
<dbReference type="NCBIfam" id="TIGR00179">
    <property type="entry name" value="murB"/>
    <property type="match status" value="1"/>
</dbReference>
<evidence type="ECO:0000256" key="1">
    <source>
        <dbReference type="ARBA" id="ARBA00001974"/>
    </source>
</evidence>
<dbReference type="PROSITE" id="PS51387">
    <property type="entry name" value="FAD_PCMH"/>
    <property type="match status" value="1"/>
</dbReference>
<dbReference type="InterPro" id="IPR006094">
    <property type="entry name" value="Oxid_FAD_bind_N"/>
</dbReference>
<dbReference type="Proteomes" id="UP000034368">
    <property type="component" value="Unassembled WGS sequence"/>
</dbReference>
<dbReference type="InterPro" id="IPR003170">
    <property type="entry name" value="MurB"/>
</dbReference>
<dbReference type="GO" id="GO:0051301">
    <property type="term" value="P:cell division"/>
    <property type="evidence" value="ECO:0007669"/>
    <property type="project" value="UniProtKB-KW"/>
</dbReference>
<dbReference type="InterPro" id="IPR016167">
    <property type="entry name" value="FAD-bd_PCMH_sub1"/>
</dbReference>
<accession>A0A0G1L3F6</accession>
<dbReference type="GO" id="GO:0008762">
    <property type="term" value="F:UDP-N-acetylmuramate dehydrogenase activity"/>
    <property type="evidence" value="ECO:0007669"/>
    <property type="project" value="UniProtKB-UniRule"/>
</dbReference>
<evidence type="ECO:0000256" key="10">
    <source>
        <dbReference type="ARBA" id="ARBA00022960"/>
    </source>
</evidence>
<dbReference type="GO" id="GO:0071949">
    <property type="term" value="F:FAD binding"/>
    <property type="evidence" value="ECO:0007669"/>
    <property type="project" value="InterPro"/>
</dbReference>
<comment type="caution">
    <text evidence="16">Lacks conserved residue(s) required for the propagation of feature annotation.</text>
</comment>
<sequence>MINLPNLRFNVVLAPYSTYQIGGKADCFFVASTKEELIKAVREAREKSIRYFVLGAGANVLFSDKGYRGLVIKNEARGIQFYNDRVTAESGVMISNLIEEAKNRNLSGLEHFAGIPSTVGGTLWQNLHFLSPDRTETIFIGDILKSSEIMDENGNIQNVNKDFFNFNYDYSILHDRNLLVTEATFNLARRDKELIKNQIEENLKWRNEKQPQLDQFPSCGSVFKKINGIGAGRLIERVGLKGYTIGGAKISEKHANYIVNTGGATAQDVLSLIKIIQDKVETETGHKLQPEVGVVGEI</sequence>
<dbReference type="UniPathway" id="UPA00219"/>
<keyword evidence="5 16" id="KW-0963">Cytoplasm</keyword>
<dbReference type="Gene3D" id="3.90.78.10">
    <property type="entry name" value="UDP-N-acetylenolpyruvoylglucosamine reductase, C-terminal domain"/>
    <property type="match status" value="1"/>
</dbReference>
<evidence type="ECO:0000256" key="6">
    <source>
        <dbReference type="ARBA" id="ARBA00022618"/>
    </source>
</evidence>
<comment type="catalytic activity">
    <reaction evidence="15 16">
        <text>UDP-N-acetyl-alpha-D-muramate + NADP(+) = UDP-N-acetyl-3-O-(1-carboxyvinyl)-alpha-D-glucosamine + NADPH + H(+)</text>
        <dbReference type="Rhea" id="RHEA:12248"/>
        <dbReference type="ChEBI" id="CHEBI:15378"/>
        <dbReference type="ChEBI" id="CHEBI:57783"/>
        <dbReference type="ChEBI" id="CHEBI:58349"/>
        <dbReference type="ChEBI" id="CHEBI:68483"/>
        <dbReference type="ChEBI" id="CHEBI:70757"/>
        <dbReference type="EC" id="1.3.1.98"/>
    </reaction>
</comment>
<dbReference type="Gene3D" id="3.30.43.10">
    <property type="entry name" value="Uridine Diphospho-n-acetylenolpyruvylglucosamine Reductase, domain 2"/>
    <property type="match status" value="1"/>
</dbReference>
<organism evidence="18 19">
    <name type="scientific">Candidatus Yanofskybacteria bacterium GW2011_GWB1_45_11</name>
    <dbReference type="NCBI Taxonomy" id="1619026"/>
    <lineage>
        <taxon>Bacteria</taxon>
        <taxon>Candidatus Yanofskyibacteriota</taxon>
    </lineage>
</organism>
<dbReference type="GO" id="GO:0008360">
    <property type="term" value="P:regulation of cell shape"/>
    <property type="evidence" value="ECO:0007669"/>
    <property type="project" value="UniProtKB-KW"/>
</dbReference>
<gene>
    <name evidence="16" type="primary">murB</name>
    <name evidence="18" type="ORF">UW90_C0002G0022</name>
</gene>
<evidence type="ECO:0000256" key="9">
    <source>
        <dbReference type="ARBA" id="ARBA00022857"/>
    </source>
</evidence>
<keyword evidence="12 16" id="KW-0560">Oxidoreductase</keyword>
<keyword evidence="13 16" id="KW-0131">Cell cycle</keyword>
<keyword evidence="11 16" id="KW-0573">Peptidoglycan synthesis</keyword>
<comment type="pathway">
    <text evidence="4 16">Cell wall biogenesis; peptidoglycan biosynthesis.</text>
</comment>
<dbReference type="HAMAP" id="MF_00037">
    <property type="entry name" value="MurB"/>
    <property type="match status" value="1"/>
</dbReference>
<keyword evidence="9 16" id="KW-0521">NADP</keyword>
<evidence type="ECO:0000313" key="19">
    <source>
        <dbReference type="Proteomes" id="UP000034368"/>
    </source>
</evidence>
<comment type="caution">
    <text evidence="18">The sequence shown here is derived from an EMBL/GenBank/DDBJ whole genome shotgun (WGS) entry which is preliminary data.</text>
</comment>
<feature type="active site" description="Proton donor" evidence="16">
    <location>
        <position position="221"/>
    </location>
</feature>
<dbReference type="EMBL" id="LCKD01000002">
    <property type="protein sequence ID" value="KKT90373.1"/>
    <property type="molecule type" value="Genomic_DNA"/>
</dbReference>
<dbReference type="Pfam" id="PF02873">
    <property type="entry name" value="MurB_C"/>
    <property type="match status" value="1"/>
</dbReference>
<evidence type="ECO:0000256" key="4">
    <source>
        <dbReference type="ARBA" id="ARBA00004752"/>
    </source>
</evidence>
<keyword evidence="14 16" id="KW-0961">Cell wall biogenesis/degradation</keyword>
<evidence type="ECO:0000313" key="18">
    <source>
        <dbReference type="EMBL" id="KKT90373.1"/>
    </source>
</evidence>
<comment type="similarity">
    <text evidence="16">Belongs to the MurB family.</text>
</comment>
<keyword evidence="7 16" id="KW-0285">Flavoprotein</keyword>
<dbReference type="InterPro" id="IPR036635">
    <property type="entry name" value="MurB_C_sf"/>
</dbReference>
<dbReference type="InterPro" id="IPR036318">
    <property type="entry name" value="FAD-bd_PCMH-like_sf"/>
</dbReference>
<evidence type="ECO:0000259" key="17">
    <source>
        <dbReference type="PROSITE" id="PS51387"/>
    </source>
</evidence>
<dbReference type="InterPro" id="IPR016166">
    <property type="entry name" value="FAD-bd_PCMH"/>
</dbReference>
<keyword evidence="6 16" id="KW-0132">Cell division</keyword>
<feature type="active site" evidence="16">
    <location>
        <position position="291"/>
    </location>
</feature>
<feature type="domain" description="FAD-binding PCMH-type" evidence="17">
    <location>
        <begin position="21"/>
        <end position="190"/>
    </location>
</feature>
<dbReference type="EC" id="1.3.1.98" evidence="16"/>
<dbReference type="InterPro" id="IPR016169">
    <property type="entry name" value="FAD-bd_PCMH_sub2"/>
</dbReference>
<keyword evidence="10 16" id="KW-0133">Cell shape</keyword>
<comment type="function">
    <text evidence="2 16">Cell wall formation.</text>
</comment>
<evidence type="ECO:0000256" key="5">
    <source>
        <dbReference type="ARBA" id="ARBA00022490"/>
    </source>
</evidence>
<dbReference type="GO" id="GO:0005829">
    <property type="term" value="C:cytosol"/>
    <property type="evidence" value="ECO:0007669"/>
    <property type="project" value="TreeGrafter"/>
</dbReference>
<keyword evidence="8 16" id="KW-0274">FAD</keyword>
<comment type="subcellular location">
    <subcellularLocation>
        <location evidence="3 16">Cytoplasm</location>
    </subcellularLocation>
</comment>
<dbReference type="SUPFAM" id="SSF56194">
    <property type="entry name" value="Uridine diphospho-N-Acetylenolpyruvylglucosamine reductase, MurB, C-terminal domain"/>
    <property type="match status" value="1"/>
</dbReference>
<dbReference type="PANTHER" id="PTHR21071">
    <property type="entry name" value="UDP-N-ACETYLENOLPYRUVOYLGLUCOSAMINE REDUCTASE"/>
    <property type="match status" value="1"/>
</dbReference>
<evidence type="ECO:0000256" key="7">
    <source>
        <dbReference type="ARBA" id="ARBA00022630"/>
    </source>
</evidence>
<dbReference type="Gene3D" id="3.30.465.10">
    <property type="match status" value="1"/>
</dbReference>
<evidence type="ECO:0000256" key="3">
    <source>
        <dbReference type="ARBA" id="ARBA00004496"/>
    </source>
</evidence>
<proteinExistence type="inferred from homology"/>
<dbReference type="GO" id="GO:0071555">
    <property type="term" value="P:cell wall organization"/>
    <property type="evidence" value="ECO:0007669"/>
    <property type="project" value="UniProtKB-KW"/>
</dbReference>
<evidence type="ECO:0000256" key="12">
    <source>
        <dbReference type="ARBA" id="ARBA00023002"/>
    </source>
</evidence>
<evidence type="ECO:0000256" key="11">
    <source>
        <dbReference type="ARBA" id="ARBA00022984"/>
    </source>
</evidence>
<dbReference type="PANTHER" id="PTHR21071:SF4">
    <property type="entry name" value="UDP-N-ACETYLENOLPYRUVOYLGLUCOSAMINE REDUCTASE"/>
    <property type="match status" value="1"/>
</dbReference>
<evidence type="ECO:0000256" key="15">
    <source>
        <dbReference type="ARBA" id="ARBA00048914"/>
    </source>
</evidence>
<evidence type="ECO:0000256" key="13">
    <source>
        <dbReference type="ARBA" id="ARBA00023306"/>
    </source>
</evidence>
<dbReference type="NCBIfam" id="NF010480">
    <property type="entry name" value="PRK13905.1"/>
    <property type="match status" value="1"/>
</dbReference>